<dbReference type="AlphaFoldDB" id="A0A9P6QTJ8"/>
<reference evidence="1" key="1">
    <citation type="journal article" date="2020" name="Fungal Divers.">
        <title>Resolving the Mortierellaceae phylogeny through synthesis of multi-gene phylogenetics and phylogenomics.</title>
        <authorList>
            <person name="Vandepol N."/>
            <person name="Liber J."/>
            <person name="Desiro A."/>
            <person name="Na H."/>
            <person name="Kennedy M."/>
            <person name="Barry K."/>
            <person name="Grigoriev I.V."/>
            <person name="Miller A.N."/>
            <person name="O'Donnell K."/>
            <person name="Stajich J.E."/>
            <person name="Bonito G."/>
        </authorList>
    </citation>
    <scope>NUCLEOTIDE SEQUENCE</scope>
    <source>
        <strain evidence="1">NVP60</strain>
    </source>
</reference>
<name>A0A9P6QTJ8_9FUNG</name>
<comment type="caution">
    <text evidence="1">The sequence shown here is derived from an EMBL/GenBank/DDBJ whole genome shotgun (WGS) entry which is preliminary data.</text>
</comment>
<dbReference type="EMBL" id="JAAAIN010001733">
    <property type="protein sequence ID" value="KAG0300581.1"/>
    <property type="molecule type" value="Genomic_DNA"/>
</dbReference>
<proteinExistence type="predicted"/>
<dbReference type="OrthoDB" id="2438845at2759"/>
<evidence type="ECO:0000313" key="1">
    <source>
        <dbReference type="EMBL" id="KAG0300581.1"/>
    </source>
</evidence>
<accession>A0A9P6QTJ8</accession>
<organism evidence="1 2">
    <name type="scientific">Linnemannia gamsii</name>
    <dbReference type="NCBI Taxonomy" id="64522"/>
    <lineage>
        <taxon>Eukaryota</taxon>
        <taxon>Fungi</taxon>
        <taxon>Fungi incertae sedis</taxon>
        <taxon>Mucoromycota</taxon>
        <taxon>Mortierellomycotina</taxon>
        <taxon>Mortierellomycetes</taxon>
        <taxon>Mortierellales</taxon>
        <taxon>Mortierellaceae</taxon>
        <taxon>Linnemannia</taxon>
    </lineage>
</organism>
<evidence type="ECO:0000313" key="2">
    <source>
        <dbReference type="Proteomes" id="UP000823405"/>
    </source>
</evidence>
<gene>
    <name evidence="1" type="ORF">BGZ97_003159</name>
</gene>
<dbReference type="Proteomes" id="UP000823405">
    <property type="component" value="Unassembled WGS sequence"/>
</dbReference>
<keyword evidence="2" id="KW-1185">Reference proteome</keyword>
<protein>
    <submittedName>
        <fullName evidence="1">Uncharacterized protein</fullName>
    </submittedName>
</protein>
<sequence length="144" mass="16051">MTTFSDDEIAWIDEGLNISPDSYFETFDISDKQRGHVRHLRLLQSSDLNDNIKKKLLNMFEIWKRDKAPQFWLRRRARIAAIDTATALVEGSVLYAEDVILQNAAASAVGLDNTAALLVSDHASSSVPEGKDVTFAGSHSVFRV</sequence>